<dbReference type="InterPro" id="IPR016087">
    <property type="entry name" value="Chalcone_isomerase"/>
</dbReference>
<evidence type="ECO:0000313" key="2">
    <source>
        <dbReference type="EMBL" id="MBN7827107.1"/>
    </source>
</evidence>
<gene>
    <name evidence="2" type="ORF">J0A66_17885</name>
</gene>
<dbReference type="Gene3D" id="3.50.70.10">
    <property type="match status" value="1"/>
</dbReference>
<dbReference type="Proteomes" id="UP000664654">
    <property type="component" value="Unassembled WGS sequence"/>
</dbReference>
<evidence type="ECO:0000313" key="3">
    <source>
        <dbReference type="Proteomes" id="UP000664654"/>
    </source>
</evidence>
<proteinExistence type="predicted"/>
<name>A0A939DQS8_9ALTE</name>
<reference evidence="2" key="1">
    <citation type="submission" date="2021-03" db="EMBL/GenBank/DDBJ databases">
        <title>novel species isolated from a fishpond in China.</title>
        <authorList>
            <person name="Lu H."/>
            <person name="Cai Z."/>
        </authorList>
    </citation>
    <scope>NUCLEOTIDE SEQUENCE</scope>
    <source>
        <strain evidence="2">JCM 30855</strain>
    </source>
</reference>
<dbReference type="InterPro" id="IPR016088">
    <property type="entry name" value="Chalcone_isomerase_3-sand"/>
</dbReference>
<organism evidence="2 3">
    <name type="scientific">Bowmanella dokdonensis</name>
    <dbReference type="NCBI Taxonomy" id="751969"/>
    <lineage>
        <taxon>Bacteria</taxon>
        <taxon>Pseudomonadati</taxon>
        <taxon>Pseudomonadota</taxon>
        <taxon>Gammaproteobacteria</taxon>
        <taxon>Alteromonadales</taxon>
        <taxon>Alteromonadaceae</taxon>
        <taxon>Bowmanella</taxon>
    </lineage>
</organism>
<accession>A0A939DQS8</accession>
<comment type="caution">
    <text evidence="2">The sequence shown here is derived from an EMBL/GenBank/DDBJ whole genome shotgun (WGS) entry which is preliminary data.</text>
</comment>
<feature type="domain" description="Chalcone isomerase" evidence="1">
    <location>
        <begin position="27"/>
        <end position="164"/>
    </location>
</feature>
<dbReference type="GO" id="GO:0016853">
    <property type="term" value="F:isomerase activity"/>
    <property type="evidence" value="ECO:0007669"/>
    <property type="project" value="UniProtKB-KW"/>
</dbReference>
<dbReference type="Pfam" id="PF16036">
    <property type="entry name" value="Chalcone_3"/>
    <property type="match status" value="1"/>
</dbReference>
<sequence length="170" mass="19406">MKLLIFPFLALGLALFSIKPLASPLADLKLVGQAKLSVWFWDIYQSSLYSPDGKYRQGHYPLALQIRYLRDIKASELIEATEEQWQALALKDKAIPSWLKQLESIWPDIQKGDELTLEVTQNRISRFYHNGEPIGTFEDPDFGPAFLAIWLAENASYPKLRGQLTGRTQP</sequence>
<dbReference type="RefSeq" id="WP_206575215.1">
    <property type="nucleotide sequence ID" value="NZ_JAFKCV010000013.1"/>
</dbReference>
<keyword evidence="2" id="KW-0413">Isomerase</keyword>
<evidence type="ECO:0000259" key="1">
    <source>
        <dbReference type="Pfam" id="PF16036"/>
    </source>
</evidence>
<dbReference type="EMBL" id="JAFKCV010000013">
    <property type="protein sequence ID" value="MBN7827107.1"/>
    <property type="molecule type" value="Genomic_DNA"/>
</dbReference>
<dbReference type="AlphaFoldDB" id="A0A939DQS8"/>
<protein>
    <submittedName>
        <fullName evidence="2">Chalcone isomerase family protein</fullName>
    </submittedName>
</protein>
<keyword evidence="3" id="KW-1185">Reference proteome</keyword>